<name>A0A7E4VMD0_PANRE</name>
<keyword evidence="2" id="KW-1185">Reference proteome</keyword>
<evidence type="ECO:0000313" key="2">
    <source>
        <dbReference type="Proteomes" id="UP000492821"/>
    </source>
</evidence>
<evidence type="ECO:0000256" key="1">
    <source>
        <dbReference type="SAM" id="SignalP"/>
    </source>
</evidence>
<evidence type="ECO:0000313" key="3">
    <source>
        <dbReference type="WBParaSite" id="Pan_g22276.t1"/>
    </source>
</evidence>
<accession>A0A7E4VMD0</accession>
<proteinExistence type="predicted"/>
<organism evidence="2 3">
    <name type="scientific">Panagrellus redivivus</name>
    <name type="common">Microworm</name>
    <dbReference type="NCBI Taxonomy" id="6233"/>
    <lineage>
        <taxon>Eukaryota</taxon>
        <taxon>Metazoa</taxon>
        <taxon>Ecdysozoa</taxon>
        <taxon>Nematoda</taxon>
        <taxon>Chromadorea</taxon>
        <taxon>Rhabditida</taxon>
        <taxon>Tylenchina</taxon>
        <taxon>Panagrolaimomorpha</taxon>
        <taxon>Panagrolaimoidea</taxon>
        <taxon>Panagrolaimidae</taxon>
        <taxon>Panagrellus</taxon>
    </lineage>
</organism>
<protein>
    <submittedName>
        <fullName evidence="3">Peptidylprolyl isomerase</fullName>
    </submittedName>
</protein>
<sequence>MQLCPLFVILILGFAVDITFAQTDEQALLKKLSAETLAKLVLQTYQTNMELSDSEKVEKLKLTVADNLYPELKENLALSTKQFIDLVLQKTLDDLSKMSPSEKDEKKKNLLAMALLLEDKHHFE</sequence>
<reference evidence="3" key="2">
    <citation type="submission" date="2020-10" db="UniProtKB">
        <authorList>
            <consortium name="WormBaseParasite"/>
        </authorList>
    </citation>
    <scope>IDENTIFICATION</scope>
</reference>
<feature type="signal peptide" evidence="1">
    <location>
        <begin position="1"/>
        <end position="21"/>
    </location>
</feature>
<dbReference type="AlphaFoldDB" id="A0A7E4VMD0"/>
<dbReference type="WBParaSite" id="Pan_g22276.t1">
    <property type="protein sequence ID" value="Pan_g22276.t1"/>
    <property type="gene ID" value="Pan_g22276"/>
</dbReference>
<reference evidence="2" key="1">
    <citation type="journal article" date="2013" name="Genetics">
        <title>The draft genome and transcriptome of Panagrellus redivivus are shaped by the harsh demands of a free-living lifestyle.</title>
        <authorList>
            <person name="Srinivasan J."/>
            <person name="Dillman A.R."/>
            <person name="Macchietto M.G."/>
            <person name="Heikkinen L."/>
            <person name="Lakso M."/>
            <person name="Fracchia K.M."/>
            <person name="Antoshechkin I."/>
            <person name="Mortazavi A."/>
            <person name="Wong G."/>
            <person name="Sternberg P.W."/>
        </authorList>
    </citation>
    <scope>NUCLEOTIDE SEQUENCE [LARGE SCALE GENOMIC DNA]</scope>
    <source>
        <strain evidence="2">MT8872</strain>
    </source>
</reference>
<feature type="chain" id="PRO_5028904837" evidence="1">
    <location>
        <begin position="22"/>
        <end position="124"/>
    </location>
</feature>
<dbReference type="Proteomes" id="UP000492821">
    <property type="component" value="Unassembled WGS sequence"/>
</dbReference>
<keyword evidence="1" id="KW-0732">Signal</keyword>